<accession>A0ABM3G524</accession>
<evidence type="ECO:0000313" key="12">
    <source>
        <dbReference type="RefSeq" id="XP_046595369.1"/>
    </source>
</evidence>
<evidence type="ECO:0000256" key="4">
    <source>
        <dbReference type="ARBA" id="ARBA00022989"/>
    </source>
</evidence>
<keyword evidence="11" id="KW-1185">Reference proteome</keyword>
<protein>
    <submittedName>
        <fullName evidence="12">Neuromedin-U receptor 2-like</fullName>
    </submittedName>
</protein>
<evidence type="ECO:0000259" key="10">
    <source>
        <dbReference type="PROSITE" id="PS50262"/>
    </source>
</evidence>
<evidence type="ECO:0000256" key="6">
    <source>
        <dbReference type="ARBA" id="ARBA00023136"/>
    </source>
</evidence>
<dbReference type="PRINTS" id="PR00237">
    <property type="entry name" value="GPCRRHODOPSN"/>
</dbReference>
<comment type="subcellular location">
    <subcellularLocation>
        <location evidence="1">Membrane</location>
        <topology evidence="1">Multi-pass membrane protein</topology>
    </subcellularLocation>
</comment>
<comment type="similarity">
    <text evidence="2">Belongs to the G-protein coupled receptor 1 family.</text>
</comment>
<feature type="domain" description="G-protein coupled receptors family 1 profile" evidence="10">
    <location>
        <begin position="88"/>
        <end position="125"/>
    </location>
</feature>
<evidence type="ECO:0000256" key="1">
    <source>
        <dbReference type="ARBA" id="ARBA00004141"/>
    </source>
</evidence>
<reference evidence="12" key="1">
    <citation type="submission" date="2025-08" db="UniProtKB">
        <authorList>
            <consortium name="RefSeq"/>
        </authorList>
    </citation>
    <scope>IDENTIFICATION</scope>
    <source>
        <tissue evidence="12">Thorax and Abdomen</tissue>
    </source>
</reference>
<evidence type="ECO:0000256" key="8">
    <source>
        <dbReference type="ARBA" id="ARBA00023224"/>
    </source>
</evidence>
<keyword evidence="3 9" id="KW-0812">Transmembrane</keyword>
<evidence type="ECO:0000256" key="5">
    <source>
        <dbReference type="ARBA" id="ARBA00023040"/>
    </source>
</evidence>
<evidence type="ECO:0000256" key="3">
    <source>
        <dbReference type="ARBA" id="ARBA00022692"/>
    </source>
</evidence>
<evidence type="ECO:0000313" key="11">
    <source>
        <dbReference type="Proteomes" id="UP000829291"/>
    </source>
</evidence>
<dbReference type="InterPro" id="IPR000276">
    <property type="entry name" value="GPCR_Rhodpsn"/>
</dbReference>
<keyword evidence="8" id="KW-0807">Transducer</keyword>
<dbReference type="SUPFAM" id="SSF81321">
    <property type="entry name" value="Family A G protein-coupled receptor-like"/>
    <property type="match status" value="1"/>
</dbReference>
<name>A0ABM3G524_NEOLC</name>
<keyword evidence="7" id="KW-0675">Receptor</keyword>
<sequence length="125" mass="13869">MTINFLRVRLRSTASSGRHDSNLWSNAESDVGIAAQYFGSVGSSDRVAMNISENLYLAITLGQQYRDLDFAIPMTLTYVTIFITGVFGNVMTCLVLIRNPTMQTATNYYLFSLAISDLTLLLLDP</sequence>
<dbReference type="RefSeq" id="XP_046595369.1">
    <property type="nucleotide sequence ID" value="XM_046739413.1"/>
</dbReference>
<dbReference type="InterPro" id="IPR017452">
    <property type="entry name" value="GPCR_Rhodpsn_7TM"/>
</dbReference>
<dbReference type="PANTHER" id="PTHR24243">
    <property type="entry name" value="G-PROTEIN COUPLED RECEPTOR"/>
    <property type="match status" value="1"/>
</dbReference>
<dbReference type="PANTHER" id="PTHR24243:SF107">
    <property type="entry name" value="NEUROPEPTIDES CAPA RECEPTOR"/>
    <property type="match status" value="1"/>
</dbReference>
<evidence type="ECO:0000256" key="7">
    <source>
        <dbReference type="ARBA" id="ARBA00023170"/>
    </source>
</evidence>
<dbReference type="PROSITE" id="PS50262">
    <property type="entry name" value="G_PROTEIN_RECEP_F1_2"/>
    <property type="match status" value="1"/>
</dbReference>
<organism evidence="11 12">
    <name type="scientific">Neodiprion lecontei</name>
    <name type="common">Redheaded pine sawfly</name>
    <dbReference type="NCBI Taxonomy" id="441921"/>
    <lineage>
        <taxon>Eukaryota</taxon>
        <taxon>Metazoa</taxon>
        <taxon>Ecdysozoa</taxon>
        <taxon>Arthropoda</taxon>
        <taxon>Hexapoda</taxon>
        <taxon>Insecta</taxon>
        <taxon>Pterygota</taxon>
        <taxon>Neoptera</taxon>
        <taxon>Endopterygota</taxon>
        <taxon>Hymenoptera</taxon>
        <taxon>Tenthredinoidea</taxon>
        <taxon>Diprionidae</taxon>
        <taxon>Diprioninae</taxon>
        <taxon>Neodiprion</taxon>
    </lineage>
</organism>
<dbReference type="GeneID" id="124294431"/>
<evidence type="ECO:0000256" key="2">
    <source>
        <dbReference type="ARBA" id="ARBA00010663"/>
    </source>
</evidence>
<gene>
    <name evidence="12" type="primary">LOC124294431</name>
</gene>
<evidence type="ECO:0000256" key="9">
    <source>
        <dbReference type="SAM" id="Phobius"/>
    </source>
</evidence>
<proteinExistence type="inferred from homology"/>
<feature type="transmembrane region" description="Helical" evidence="9">
    <location>
        <begin position="76"/>
        <end position="97"/>
    </location>
</feature>
<keyword evidence="4 9" id="KW-1133">Transmembrane helix</keyword>
<dbReference type="Gene3D" id="1.20.1070.10">
    <property type="entry name" value="Rhodopsin 7-helix transmembrane proteins"/>
    <property type="match status" value="1"/>
</dbReference>
<keyword evidence="5" id="KW-0297">G-protein coupled receptor</keyword>
<dbReference type="Proteomes" id="UP000829291">
    <property type="component" value="Chromosome 1"/>
</dbReference>
<keyword evidence="6 9" id="KW-0472">Membrane</keyword>